<accession>A0ABZ1W0M8</accession>
<reference evidence="2 3" key="1">
    <citation type="submission" date="2022-10" db="EMBL/GenBank/DDBJ databases">
        <title>The complete genomes of actinobacterial strains from the NBC collection.</title>
        <authorList>
            <person name="Joergensen T.S."/>
            <person name="Alvarez Arevalo M."/>
            <person name="Sterndorff E.B."/>
            <person name="Faurdal D."/>
            <person name="Vuksanovic O."/>
            <person name="Mourched A.-S."/>
            <person name="Charusanti P."/>
            <person name="Shaw S."/>
            <person name="Blin K."/>
            <person name="Weber T."/>
        </authorList>
    </citation>
    <scope>NUCLEOTIDE SEQUENCE [LARGE SCALE GENOMIC DNA]</scope>
    <source>
        <strain evidence="2 3">NBC_01247</strain>
    </source>
</reference>
<protein>
    <submittedName>
        <fullName evidence="2">Helix-turn-helix transcriptional regulator</fullName>
    </submittedName>
</protein>
<dbReference type="EMBL" id="CP108482">
    <property type="protein sequence ID" value="WUS54384.1"/>
    <property type="molecule type" value="Genomic_DNA"/>
</dbReference>
<evidence type="ECO:0000313" key="3">
    <source>
        <dbReference type="Proteomes" id="UP001432014"/>
    </source>
</evidence>
<proteinExistence type="predicted"/>
<organism evidence="2 3">
    <name type="scientific">Kitasatospora herbaricolor</name>
    <dbReference type="NCBI Taxonomy" id="68217"/>
    <lineage>
        <taxon>Bacteria</taxon>
        <taxon>Bacillati</taxon>
        <taxon>Actinomycetota</taxon>
        <taxon>Actinomycetes</taxon>
        <taxon>Kitasatosporales</taxon>
        <taxon>Streptomycetaceae</taxon>
        <taxon>Kitasatospora</taxon>
    </lineage>
</organism>
<dbReference type="Pfam" id="PF13560">
    <property type="entry name" value="HTH_31"/>
    <property type="match status" value="1"/>
</dbReference>
<dbReference type="SMART" id="SM00530">
    <property type="entry name" value="HTH_XRE"/>
    <property type="match status" value="1"/>
</dbReference>
<evidence type="ECO:0000313" key="2">
    <source>
        <dbReference type="EMBL" id="WUS54384.1"/>
    </source>
</evidence>
<gene>
    <name evidence="2" type="ORF">OG469_01995</name>
</gene>
<dbReference type="InterPro" id="IPR043917">
    <property type="entry name" value="DUF5753"/>
</dbReference>
<evidence type="ECO:0000259" key="1">
    <source>
        <dbReference type="SMART" id="SM00530"/>
    </source>
</evidence>
<dbReference type="Proteomes" id="UP001432014">
    <property type="component" value="Chromosome"/>
</dbReference>
<dbReference type="Gene3D" id="1.10.260.40">
    <property type="entry name" value="lambda repressor-like DNA-binding domains"/>
    <property type="match status" value="1"/>
</dbReference>
<dbReference type="InterPro" id="IPR010982">
    <property type="entry name" value="Lambda_DNA-bd_dom_sf"/>
</dbReference>
<sequence>MPASPSSSAQAARAALAARLRELMLDAGIDGKDLSAQCGWHPSKTSRILSGKSAPSESDLRTWCTACGADDQAADLIASLRAVELMYLEWRRIHRAGMRQVQQESLALHQETSVCRAYVSNVVPGFLQTTAYATALMRSITQFQGTPDDVADAVAARTERGRLLHDGRHRFVVLIEETVLRYRIGDAETTAGQLGHLLAVMPLPSVSLGIIPFTAQRTVWPLEAFYLFDNEQASVETLTAEVTVTQPRELADYHRAFAGLAKMAVHGAAARALITAAIDALG</sequence>
<dbReference type="RefSeq" id="WP_329492995.1">
    <property type="nucleotide sequence ID" value="NZ_CP108460.1"/>
</dbReference>
<name>A0ABZ1W0M8_9ACTN</name>
<dbReference type="InterPro" id="IPR001387">
    <property type="entry name" value="Cro/C1-type_HTH"/>
</dbReference>
<dbReference type="SUPFAM" id="SSF47413">
    <property type="entry name" value="lambda repressor-like DNA-binding domains"/>
    <property type="match status" value="1"/>
</dbReference>
<dbReference type="CDD" id="cd00093">
    <property type="entry name" value="HTH_XRE"/>
    <property type="match status" value="1"/>
</dbReference>
<keyword evidence="3" id="KW-1185">Reference proteome</keyword>
<feature type="domain" description="HTH cro/C1-type" evidence="1">
    <location>
        <begin position="19"/>
        <end position="74"/>
    </location>
</feature>
<dbReference type="Pfam" id="PF19054">
    <property type="entry name" value="DUF5753"/>
    <property type="match status" value="1"/>
</dbReference>